<evidence type="ECO:0000313" key="1">
    <source>
        <dbReference type="EMBL" id="CAG8823910.1"/>
    </source>
</evidence>
<proteinExistence type="predicted"/>
<organism evidence="1 2">
    <name type="scientific">Racocetra fulgida</name>
    <dbReference type="NCBI Taxonomy" id="60492"/>
    <lineage>
        <taxon>Eukaryota</taxon>
        <taxon>Fungi</taxon>
        <taxon>Fungi incertae sedis</taxon>
        <taxon>Mucoromycota</taxon>
        <taxon>Glomeromycotina</taxon>
        <taxon>Glomeromycetes</taxon>
        <taxon>Diversisporales</taxon>
        <taxon>Gigasporaceae</taxon>
        <taxon>Racocetra</taxon>
    </lineage>
</organism>
<reference evidence="1" key="1">
    <citation type="submission" date="2021-06" db="EMBL/GenBank/DDBJ databases">
        <authorList>
            <person name="Kallberg Y."/>
            <person name="Tangrot J."/>
            <person name="Rosling A."/>
        </authorList>
    </citation>
    <scope>NUCLEOTIDE SEQUENCE</scope>
    <source>
        <strain evidence="1">IN212</strain>
    </source>
</reference>
<dbReference type="OrthoDB" id="2429662at2759"/>
<gene>
    <name evidence="1" type="ORF">RFULGI_LOCUS19877</name>
</gene>
<sequence length="40" mass="4757">MNATPSERPSANRIQKLLDDWIKDEFYINMFREADDAVKK</sequence>
<dbReference type="Proteomes" id="UP000789396">
    <property type="component" value="Unassembled WGS sequence"/>
</dbReference>
<comment type="caution">
    <text evidence="1">The sequence shown here is derived from an EMBL/GenBank/DDBJ whole genome shotgun (WGS) entry which is preliminary data.</text>
</comment>
<dbReference type="EMBL" id="CAJVPZ010104538">
    <property type="protein sequence ID" value="CAG8823910.1"/>
    <property type="molecule type" value="Genomic_DNA"/>
</dbReference>
<name>A0A9N9KEB2_9GLOM</name>
<keyword evidence="2" id="KW-1185">Reference proteome</keyword>
<dbReference type="AlphaFoldDB" id="A0A9N9KEB2"/>
<accession>A0A9N9KEB2</accession>
<protein>
    <submittedName>
        <fullName evidence="1">9570_t:CDS:1</fullName>
    </submittedName>
</protein>
<evidence type="ECO:0000313" key="2">
    <source>
        <dbReference type="Proteomes" id="UP000789396"/>
    </source>
</evidence>
<feature type="non-terminal residue" evidence="1">
    <location>
        <position position="40"/>
    </location>
</feature>